<evidence type="ECO:0000313" key="1">
    <source>
        <dbReference type="EMBL" id="OBZ65951.1"/>
    </source>
</evidence>
<reference evidence="1 2" key="1">
    <citation type="submission" date="2016-03" db="EMBL/GenBank/DDBJ databases">
        <title>Whole genome sequencing of Grifola frondosa 9006-11.</title>
        <authorList>
            <person name="Min B."/>
            <person name="Park H."/>
            <person name="Kim J.-G."/>
            <person name="Cho H."/>
            <person name="Oh Y.-L."/>
            <person name="Kong W.-S."/>
            <person name="Choi I.-G."/>
        </authorList>
    </citation>
    <scope>NUCLEOTIDE SEQUENCE [LARGE SCALE GENOMIC DNA]</scope>
    <source>
        <strain evidence="1 2">9006-11</strain>
    </source>
</reference>
<comment type="caution">
    <text evidence="1">The sequence shown here is derived from an EMBL/GenBank/DDBJ whole genome shotgun (WGS) entry which is preliminary data.</text>
</comment>
<protein>
    <submittedName>
        <fullName evidence="1">Uncharacterized protein</fullName>
    </submittedName>
</protein>
<sequence>MYPFKSSEHFVCVHADFSGFLDGAFSASKGRRRRRDLVDRGIYHLVIQELTSKLSNDKAPCHPGPLRYEPPISATRTNSERGTSCTWLRFIVENHPAYSERLTLRYLQFLSDVSNYRACTEVKAVGRWKKTRECCSLGGILQLSANSMIPLRKSFR</sequence>
<gene>
    <name evidence="1" type="ORF">A0H81_14182</name>
</gene>
<proteinExistence type="predicted"/>
<dbReference type="EMBL" id="LUGG01000038">
    <property type="protein sequence ID" value="OBZ65951.1"/>
    <property type="molecule type" value="Genomic_DNA"/>
</dbReference>
<dbReference type="Proteomes" id="UP000092993">
    <property type="component" value="Unassembled WGS sequence"/>
</dbReference>
<keyword evidence="2" id="KW-1185">Reference proteome</keyword>
<dbReference type="AlphaFoldDB" id="A0A1C7LMG6"/>
<name>A0A1C7LMG6_GRIFR</name>
<organism evidence="1 2">
    <name type="scientific">Grifola frondosa</name>
    <name type="common">Maitake</name>
    <name type="synonym">Polyporus frondosus</name>
    <dbReference type="NCBI Taxonomy" id="5627"/>
    <lineage>
        <taxon>Eukaryota</taxon>
        <taxon>Fungi</taxon>
        <taxon>Dikarya</taxon>
        <taxon>Basidiomycota</taxon>
        <taxon>Agaricomycotina</taxon>
        <taxon>Agaricomycetes</taxon>
        <taxon>Polyporales</taxon>
        <taxon>Grifolaceae</taxon>
        <taxon>Grifola</taxon>
    </lineage>
</organism>
<evidence type="ECO:0000313" key="2">
    <source>
        <dbReference type="Proteomes" id="UP000092993"/>
    </source>
</evidence>
<accession>A0A1C7LMG6</accession>